<dbReference type="GO" id="GO:0008270">
    <property type="term" value="F:zinc ion binding"/>
    <property type="evidence" value="ECO:0007669"/>
    <property type="project" value="UniProtKB-KW"/>
</dbReference>
<feature type="domain" description="N-acetyltransferase ESCO acetyl-transferase" evidence="12">
    <location>
        <begin position="494"/>
        <end position="561"/>
    </location>
</feature>
<dbReference type="GO" id="GO:0007064">
    <property type="term" value="P:mitotic sister chromatid cohesion"/>
    <property type="evidence" value="ECO:0007669"/>
    <property type="project" value="TreeGrafter"/>
</dbReference>
<keyword evidence="4" id="KW-0479">Metal-binding</keyword>
<dbReference type="AlphaFoldDB" id="A0AAV2BCE3"/>
<dbReference type="InterPro" id="IPR028005">
    <property type="entry name" value="AcTrfase_ESCO_Znf_dom"/>
</dbReference>
<keyword evidence="3" id="KW-0808">Transferase</keyword>
<evidence type="ECO:0000259" key="11">
    <source>
        <dbReference type="Pfam" id="PF13878"/>
    </source>
</evidence>
<evidence type="ECO:0000313" key="13">
    <source>
        <dbReference type="EMBL" id="CAL1293903.1"/>
    </source>
</evidence>
<keyword evidence="8" id="KW-0131">Cell cycle</keyword>
<evidence type="ECO:0000256" key="1">
    <source>
        <dbReference type="ARBA" id="ARBA00004123"/>
    </source>
</evidence>
<keyword evidence="6" id="KW-0862">Zinc</keyword>
<evidence type="ECO:0000256" key="9">
    <source>
        <dbReference type="ARBA" id="ARBA00023315"/>
    </source>
</evidence>
<comment type="caution">
    <text evidence="13">The sequence shown here is derived from an EMBL/GenBank/DDBJ whole genome shotgun (WGS) entry which is preliminary data.</text>
</comment>
<feature type="compositionally biased region" description="Polar residues" evidence="10">
    <location>
        <begin position="219"/>
        <end position="231"/>
    </location>
</feature>
<keyword evidence="14" id="KW-1185">Reference proteome</keyword>
<proteinExistence type="inferred from homology"/>
<evidence type="ECO:0000256" key="3">
    <source>
        <dbReference type="ARBA" id="ARBA00022679"/>
    </source>
</evidence>
<dbReference type="Pfam" id="PF13880">
    <property type="entry name" value="Acetyltransf_13"/>
    <property type="match status" value="1"/>
</dbReference>
<evidence type="ECO:0000256" key="10">
    <source>
        <dbReference type="SAM" id="MobiDB-lite"/>
    </source>
</evidence>
<protein>
    <recommendedName>
        <fullName evidence="15">N-acetyltransferase ESCO2</fullName>
    </recommendedName>
</protein>
<feature type="region of interest" description="Disordered" evidence="10">
    <location>
        <begin position="50"/>
        <end position="76"/>
    </location>
</feature>
<feature type="domain" description="N-acetyltransferase ESCO zinc-finger" evidence="11">
    <location>
        <begin position="336"/>
        <end position="374"/>
    </location>
</feature>
<evidence type="ECO:0000259" key="12">
    <source>
        <dbReference type="Pfam" id="PF13880"/>
    </source>
</evidence>
<keyword evidence="7" id="KW-0539">Nucleus</keyword>
<evidence type="ECO:0000256" key="4">
    <source>
        <dbReference type="ARBA" id="ARBA00022723"/>
    </source>
</evidence>
<dbReference type="PANTHER" id="PTHR45884">
    <property type="entry name" value="N-ACETYLTRANSFERASE ECO"/>
    <property type="match status" value="1"/>
</dbReference>
<evidence type="ECO:0000256" key="8">
    <source>
        <dbReference type="ARBA" id="ARBA00023306"/>
    </source>
</evidence>
<comment type="subcellular location">
    <subcellularLocation>
        <location evidence="1">Nucleus</location>
    </subcellularLocation>
</comment>
<keyword evidence="9" id="KW-0012">Acyltransferase</keyword>
<evidence type="ECO:0000256" key="5">
    <source>
        <dbReference type="ARBA" id="ARBA00022771"/>
    </source>
</evidence>
<evidence type="ECO:0000313" key="14">
    <source>
        <dbReference type="Proteomes" id="UP001497382"/>
    </source>
</evidence>
<reference evidence="13 14" key="1">
    <citation type="submission" date="2024-04" db="EMBL/GenBank/DDBJ databases">
        <authorList>
            <person name="Rising A."/>
            <person name="Reimegard J."/>
            <person name="Sonavane S."/>
            <person name="Akerstrom W."/>
            <person name="Nylinder S."/>
            <person name="Hedman E."/>
            <person name="Kallberg Y."/>
        </authorList>
    </citation>
    <scope>NUCLEOTIDE SEQUENCE [LARGE SCALE GENOMIC DNA]</scope>
</reference>
<evidence type="ECO:0000256" key="2">
    <source>
        <dbReference type="ARBA" id="ARBA00005816"/>
    </source>
</evidence>
<gene>
    <name evidence="13" type="ORF">LARSCL_LOCUS18473</name>
</gene>
<accession>A0AAV2BCE3</accession>
<feature type="region of interest" description="Disordered" evidence="10">
    <location>
        <begin position="148"/>
        <end position="231"/>
    </location>
</feature>
<sequence length="562" mass="63456">MTLLQSVDELHTNAFYSPICTSGYLTPLQRKKLREKRNLSLSSNVANESEILNKPRTASNGIKKAKSKTTPKPKSKEKLIKKVLKQKESRDSFPQLQCSISDLVGHNKEGNSKEKRFFKNRSPQHLRKARFVMPLTCKKGLDFIPTLPLRQGKGDVKQRSLNNSTMETSTESIELDGSFSADDIQSNSFNEKVSSNSNTKARDKSDTKQCPSNNNSSSPQLSGNLENTVTNKKSKKKGICKQFDLFEFEWPSDQDLLERENRARAIFRESLAAVKSDSSFDDLNENSTNIEETSPPKKLFPIFNKIRQTEKEETCKLSKVKRKSLNILDNSKGSEQLIIDAGQKEIGAKLCRTCGMIYTIGQEEDEKLHAGYHQTYLINLKFAGWKKERVIGNYLDGRIIQVKETDEHFGTKKIKDILFIVNRDLGFATTGLPSGPNVMILLFISNDKRVNGCLVAQEIKSASQVVSSETSKKEGDGKTIWELGSWYASSETVSAICGVNRIWVSHEFRRRKVASRMVDCLRQNFLYGYVVDLHELAFTDPTVDGRDFAASYTGTDNFLVYK</sequence>
<dbReference type="InterPro" id="IPR028009">
    <property type="entry name" value="ESCO_Acetyltransf_dom"/>
</dbReference>
<evidence type="ECO:0000256" key="7">
    <source>
        <dbReference type="ARBA" id="ARBA00023242"/>
    </source>
</evidence>
<dbReference type="PANTHER" id="PTHR45884:SF2">
    <property type="entry name" value="N-ACETYLTRANSFERASE ECO"/>
    <property type="match status" value="1"/>
</dbReference>
<feature type="compositionally biased region" description="Polar residues" evidence="10">
    <location>
        <begin position="183"/>
        <end position="199"/>
    </location>
</feature>
<evidence type="ECO:0008006" key="15">
    <source>
        <dbReference type="Google" id="ProtNLM"/>
    </source>
</evidence>
<feature type="compositionally biased region" description="Polar residues" evidence="10">
    <location>
        <begin position="159"/>
        <end position="172"/>
    </location>
</feature>
<dbReference type="GO" id="GO:0061733">
    <property type="term" value="F:protein-lysine-acetyltransferase activity"/>
    <property type="evidence" value="ECO:0007669"/>
    <property type="project" value="TreeGrafter"/>
</dbReference>
<dbReference type="GO" id="GO:0000785">
    <property type="term" value="C:chromatin"/>
    <property type="evidence" value="ECO:0007669"/>
    <property type="project" value="TreeGrafter"/>
</dbReference>
<evidence type="ECO:0000256" key="6">
    <source>
        <dbReference type="ARBA" id="ARBA00022833"/>
    </source>
</evidence>
<feature type="compositionally biased region" description="Basic residues" evidence="10">
    <location>
        <begin position="63"/>
        <end position="73"/>
    </location>
</feature>
<dbReference type="EMBL" id="CAXIEN010000337">
    <property type="protein sequence ID" value="CAL1293903.1"/>
    <property type="molecule type" value="Genomic_DNA"/>
</dbReference>
<organism evidence="13 14">
    <name type="scientific">Larinioides sclopetarius</name>
    <dbReference type="NCBI Taxonomy" id="280406"/>
    <lineage>
        <taxon>Eukaryota</taxon>
        <taxon>Metazoa</taxon>
        <taxon>Ecdysozoa</taxon>
        <taxon>Arthropoda</taxon>
        <taxon>Chelicerata</taxon>
        <taxon>Arachnida</taxon>
        <taxon>Araneae</taxon>
        <taxon>Araneomorphae</taxon>
        <taxon>Entelegynae</taxon>
        <taxon>Araneoidea</taxon>
        <taxon>Araneidae</taxon>
        <taxon>Larinioides</taxon>
    </lineage>
</organism>
<dbReference type="Pfam" id="PF13878">
    <property type="entry name" value="zf-C2H2_3"/>
    <property type="match status" value="1"/>
</dbReference>
<dbReference type="GO" id="GO:0005634">
    <property type="term" value="C:nucleus"/>
    <property type="evidence" value="ECO:0007669"/>
    <property type="project" value="UniProtKB-SubCell"/>
</dbReference>
<keyword evidence="5" id="KW-0863">Zinc-finger</keyword>
<comment type="similarity">
    <text evidence="2">Belongs to the acetyltransferase family. ECO subfamily.</text>
</comment>
<dbReference type="Proteomes" id="UP001497382">
    <property type="component" value="Unassembled WGS sequence"/>
</dbReference>
<name>A0AAV2BCE3_9ARAC</name>